<keyword evidence="2" id="KW-1185">Reference proteome</keyword>
<dbReference type="EMBL" id="JAAMPC010000009">
    <property type="protein sequence ID" value="KAG2294965.1"/>
    <property type="molecule type" value="Genomic_DNA"/>
</dbReference>
<evidence type="ECO:0000313" key="1">
    <source>
        <dbReference type="EMBL" id="KAG2294965.1"/>
    </source>
</evidence>
<dbReference type="OrthoDB" id="1743957at2759"/>
<organism evidence="1 2">
    <name type="scientific">Brassica carinata</name>
    <name type="common">Ethiopian mustard</name>
    <name type="synonym">Abyssinian cabbage</name>
    <dbReference type="NCBI Taxonomy" id="52824"/>
    <lineage>
        <taxon>Eukaryota</taxon>
        <taxon>Viridiplantae</taxon>
        <taxon>Streptophyta</taxon>
        <taxon>Embryophyta</taxon>
        <taxon>Tracheophyta</taxon>
        <taxon>Spermatophyta</taxon>
        <taxon>Magnoliopsida</taxon>
        <taxon>eudicotyledons</taxon>
        <taxon>Gunneridae</taxon>
        <taxon>Pentapetalae</taxon>
        <taxon>rosids</taxon>
        <taxon>malvids</taxon>
        <taxon>Brassicales</taxon>
        <taxon>Brassicaceae</taxon>
        <taxon>Brassiceae</taxon>
        <taxon>Brassica</taxon>
    </lineage>
</organism>
<proteinExistence type="predicted"/>
<dbReference type="AlphaFoldDB" id="A0A8X7RV87"/>
<name>A0A8X7RV87_BRACI</name>
<evidence type="ECO:0000313" key="2">
    <source>
        <dbReference type="Proteomes" id="UP000886595"/>
    </source>
</evidence>
<reference evidence="1 2" key="1">
    <citation type="submission" date="2020-02" db="EMBL/GenBank/DDBJ databases">
        <authorList>
            <person name="Ma Q."/>
            <person name="Huang Y."/>
            <person name="Song X."/>
            <person name="Pei D."/>
        </authorList>
    </citation>
    <scope>NUCLEOTIDE SEQUENCE [LARGE SCALE GENOMIC DNA]</scope>
    <source>
        <strain evidence="1">Sxm20200214</strain>
        <tissue evidence="1">Leaf</tissue>
    </source>
</reference>
<accession>A0A8X7RV87</accession>
<comment type="caution">
    <text evidence="1">The sequence shown here is derived from an EMBL/GenBank/DDBJ whole genome shotgun (WGS) entry which is preliminary data.</text>
</comment>
<protein>
    <submittedName>
        <fullName evidence="1">Uncharacterized protein</fullName>
    </submittedName>
</protein>
<dbReference type="Proteomes" id="UP000886595">
    <property type="component" value="Unassembled WGS sequence"/>
</dbReference>
<sequence length="59" mass="6688">MSTIKKDNVGSMSNDEGYRSVITSLFKLDDVKGAQDIFNDWEPERYEFADLSLLRGGEV</sequence>
<gene>
    <name evidence="1" type="ORF">Bca52824_041634</name>
</gene>